<dbReference type="InterPro" id="IPR003959">
    <property type="entry name" value="ATPase_AAA_core"/>
</dbReference>
<evidence type="ECO:0000256" key="3">
    <source>
        <dbReference type="ARBA" id="ARBA00022840"/>
    </source>
</evidence>
<dbReference type="PANTHER" id="PTHR23069:SF0">
    <property type="entry name" value="TAT-BINDING HOMOLOG 7"/>
    <property type="match status" value="1"/>
</dbReference>
<keyword evidence="2 5" id="KW-0547">Nucleotide-binding</keyword>
<dbReference type="InterPro" id="IPR003593">
    <property type="entry name" value="AAA+_ATPase"/>
</dbReference>
<keyword evidence="4" id="KW-0103">Bromodomain</keyword>
<evidence type="ECO:0000256" key="2">
    <source>
        <dbReference type="ARBA" id="ARBA00022741"/>
    </source>
</evidence>
<dbReference type="GO" id="GO:0042393">
    <property type="term" value="F:histone binding"/>
    <property type="evidence" value="ECO:0007669"/>
    <property type="project" value="TreeGrafter"/>
</dbReference>
<dbReference type="GO" id="GO:0016887">
    <property type="term" value="F:ATP hydrolysis activity"/>
    <property type="evidence" value="ECO:0007669"/>
    <property type="project" value="InterPro"/>
</dbReference>
<dbReference type="PROSITE" id="PS00674">
    <property type="entry name" value="AAA"/>
    <property type="match status" value="1"/>
</dbReference>
<dbReference type="Gene3D" id="3.40.50.300">
    <property type="entry name" value="P-loop containing nucleotide triphosphate hydrolases"/>
    <property type="match status" value="1"/>
</dbReference>
<evidence type="ECO:0000313" key="8">
    <source>
        <dbReference type="Proteomes" id="UP000440578"/>
    </source>
</evidence>
<gene>
    <name evidence="7" type="primary">ATAD2_1</name>
    <name evidence="7" type="ORF">FJT64_022205</name>
</gene>
<dbReference type="InterPro" id="IPR003960">
    <property type="entry name" value="ATPase_AAA_CS"/>
</dbReference>
<evidence type="ECO:0000256" key="5">
    <source>
        <dbReference type="RuleBase" id="RU003651"/>
    </source>
</evidence>
<dbReference type="GO" id="GO:0005524">
    <property type="term" value="F:ATP binding"/>
    <property type="evidence" value="ECO:0007669"/>
    <property type="project" value="UniProtKB-KW"/>
</dbReference>
<dbReference type="Proteomes" id="UP000440578">
    <property type="component" value="Unassembled WGS sequence"/>
</dbReference>
<evidence type="ECO:0000256" key="4">
    <source>
        <dbReference type="ARBA" id="ARBA00023117"/>
    </source>
</evidence>
<proteinExistence type="inferred from homology"/>
<accession>A0A6A4WR73</accession>
<dbReference type="InterPro" id="IPR041569">
    <property type="entry name" value="AAA_lid_3"/>
</dbReference>
<dbReference type="SUPFAM" id="SSF52540">
    <property type="entry name" value="P-loop containing nucleoside triphosphate hydrolases"/>
    <property type="match status" value="1"/>
</dbReference>
<dbReference type="GO" id="GO:0003682">
    <property type="term" value="F:chromatin binding"/>
    <property type="evidence" value="ECO:0007669"/>
    <property type="project" value="TreeGrafter"/>
</dbReference>
<comment type="similarity">
    <text evidence="1 5">Belongs to the AAA ATPase family.</text>
</comment>
<dbReference type="GO" id="GO:0005634">
    <property type="term" value="C:nucleus"/>
    <property type="evidence" value="ECO:0007669"/>
    <property type="project" value="TreeGrafter"/>
</dbReference>
<sequence>MRHTLTYCDFLPFHRTVNFDMIGGLKEHIRDLKEMILLPLLYPEVFSSKNITPPKGVLFCGPPGTGKTLMARALANECSVGDRKVAFFMRKGADVLSKWVGESERQLRLLFDQAYQMRPSIIFFDEVDGLAPVRSSKQDYIHASIVSTLLALMDGVDSRGEVIVIGATNRPDSVDPALRRPGRFDREFHFPLPPLESREQILRIQLGSWRPPVPEPTISWLARQTAGYCGADLKHLVTEAVLHALRDRYPQIYGSKQRLLIDVDQIQVRWPLPNGGPGSLGDIMTNELLTYDGTRWTEVDFSHTLSSFVTHNT</sequence>
<dbReference type="InterPro" id="IPR045199">
    <property type="entry name" value="ATAD2-like"/>
</dbReference>
<dbReference type="GO" id="GO:0045815">
    <property type="term" value="P:transcription initiation-coupled chromatin remodeling"/>
    <property type="evidence" value="ECO:0007669"/>
    <property type="project" value="TreeGrafter"/>
</dbReference>
<dbReference type="EMBL" id="VIIS01000680">
    <property type="protein sequence ID" value="KAF0306230.1"/>
    <property type="molecule type" value="Genomic_DNA"/>
</dbReference>
<feature type="domain" description="AAA+ ATPase" evidence="6">
    <location>
        <begin position="53"/>
        <end position="194"/>
    </location>
</feature>
<evidence type="ECO:0000313" key="7">
    <source>
        <dbReference type="EMBL" id="KAF0306230.1"/>
    </source>
</evidence>
<evidence type="ECO:0000256" key="1">
    <source>
        <dbReference type="ARBA" id="ARBA00006914"/>
    </source>
</evidence>
<dbReference type="GO" id="GO:0006334">
    <property type="term" value="P:nucleosome assembly"/>
    <property type="evidence" value="ECO:0007669"/>
    <property type="project" value="TreeGrafter"/>
</dbReference>
<keyword evidence="3 5" id="KW-0067">ATP-binding</keyword>
<dbReference type="Gene3D" id="1.10.8.60">
    <property type="match status" value="1"/>
</dbReference>
<dbReference type="Pfam" id="PF17862">
    <property type="entry name" value="AAA_lid_3"/>
    <property type="match status" value="1"/>
</dbReference>
<comment type="caution">
    <text evidence="7">The sequence shown here is derived from an EMBL/GenBank/DDBJ whole genome shotgun (WGS) entry which is preliminary data.</text>
</comment>
<dbReference type="InterPro" id="IPR027417">
    <property type="entry name" value="P-loop_NTPase"/>
</dbReference>
<reference evidence="7 8" key="1">
    <citation type="submission" date="2019-07" db="EMBL/GenBank/DDBJ databases">
        <title>Draft genome assembly of a fouling barnacle, Amphibalanus amphitrite (Darwin, 1854): The first reference genome for Thecostraca.</title>
        <authorList>
            <person name="Kim W."/>
        </authorList>
    </citation>
    <scope>NUCLEOTIDE SEQUENCE [LARGE SCALE GENOMIC DNA]</scope>
    <source>
        <strain evidence="7">SNU_AA5</strain>
        <tissue evidence="7">Soma without cirri and trophi</tissue>
    </source>
</reference>
<organism evidence="7 8">
    <name type="scientific">Amphibalanus amphitrite</name>
    <name type="common">Striped barnacle</name>
    <name type="synonym">Balanus amphitrite</name>
    <dbReference type="NCBI Taxonomy" id="1232801"/>
    <lineage>
        <taxon>Eukaryota</taxon>
        <taxon>Metazoa</taxon>
        <taxon>Ecdysozoa</taxon>
        <taxon>Arthropoda</taxon>
        <taxon>Crustacea</taxon>
        <taxon>Multicrustacea</taxon>
        <taxon>Cirripedia</taxon>
        <taxon>Thoracica</taxon>
        <taxon>Thoracicalcarea</taxon>
        <taxon>Balanomorpha</taxon>
        <taxon>Balanoidea</taxon>
        <taxon>Balanidae</taxon>
        <taxon>Amphibalaninae</taxon>
        <taxon>Amphibalanus</taxon>
    </lineage>
</organism>
<protein>
    <submittedName>
        <fullName evidence="7">ATPase family AAA domain-containing protein 2</fullName>
    </submittedName>
</protein>
<evidence type="ECO:0000259" key="6">
    <source>
        <dbReference type="SMART" id="SM00382"/>
    </source>
</evidence>
<dbReference type="Pfam" id="PF00004">
    <property type="entry name" value="AAA"/>
    <property type="match status" value="1"/>
</dbReference>
<dbReference type="OrthoDB" id="5421at2759"/>
<dbReference type="AlphaFoldDB" id="A0A6A4WR73"/>
<keyword evidence="8" id="KW-1185">Reference proteome</keyword>
<name>A0A6A4WR73_AMPAM</name>
<dbReference type="GO" id="GO:0006337">
    <property type="term" value="P:nucleosome disassembly"/>
    <property type="evidence" value="ECO:0007669"/>
    <property type="project" value="TreeGrafter"/>
</dbReference>
<dbReference type="FunFam" id="3.40.50.300:FF:000061">
    <property type="entry name" value="ATPase family, AAA domain-containing 2"/>
    <property type="match status" value="1"/>
</dbReference>
<dbReference type="SMART" id="SM00382">
    <property type="entry name" value="AAA"/>
    <property type="match status" value="1"/>
</dbReference>
<dbReference type="PANTHER" id="PTHR23069">
    <property type="entry name" value="AAA DOMAIN-CONTAINING"/>
    <property type="match status" value="1"/>
</dbReference>